<evidence type="ECO:0000259" key="3">
    <source>
        <dbReference type="Pfam" id="PF00326"/>
    </source>
</evidence>
<dbReference type="InterPro" id="IPR011659">
    <property type="entry name" value="WD40"/>
</dbReference>
<comment type="caution">
    <text evidence="4">The sequence shown here is derived from an EMBL/GenBank/DDBJ whole genome shotgun (WGS) entry which is preliminary data.</text>
</comment>
<evidence type="ECO:0000256" key="2">
    <source>
        <dbReference type="ARBA" id="ARBA00022825"/>
    </source>
</evidence>
<dbReference type="SUPFAM" id="SSF53474">
    <property type="entry name" value="alpha/beta-Hydrolases"/>
    <property type="match status" value="1"/>
</dbReference>
<proteinExistence type="predicted"/>
<dbReference type="Gene3D" id="2.120.10.30">
    <property type="entry name" value="TolB, C-terminal domain"/>
    <property type="match status" value="2"/>
</dbReference>
<dbReference type="GO" id="GO:0004252">
    <property type="term" value="F:serine-type endopeptidase activity"/>
    <property type="evidence" value="ECO:0007669"/>
    <property type="project" value="TreeGrafter"/>
</dbReference>
<protein>
    <submittedName>
        <fullName evidence="4">S9 family peptidase</fullName>
    </submittedName>
</protein>
<dbReference type="InterPro" id="IPR029058">
    <property type="entry name" value="AB_hydrolase_fold"/>
</dbReference>
<name>A0AAP5M5I9_9CYAN</name>
<dbReference type="AlphaFoldDB" id="A0AAP5M5I9"/>
<gene>
    <name evidence="4" type="ORF">G7B40_001240</name>
</gene>
<dbReference type="Gene3D" id="3.40.50.1820">
    <property type="entry name" value="alpha/beta hydrolase"/>
    <property type="match status" value="1"/>
</dbReference>
<reference evidence="5" key="1">
    <citation type="journal article" date="2021" name="Science">
        <title>Hunting the eagle killer: A cyanobacterial neurotoxin causes vacuolar myelinopathy.</title>
        <authorList>
            <person name="Breinlinger S."/>
            <person name="Phillips T.J."/>
            <person name="Haram B.N."/>
            <person name="Mares J."/>
            <person name="Martinez Yerena J.A."/>
            <person name="Hrouzek P."/>
            <person name="Sobotka R."/>
            <person name="Henderson W.M."/>
            <person name="Schmieder P."/>
            <person name="Williams S.M."/>
            <person name="Lauderdale J.D."/>
            <person name="Wilde H.D."/>
            <person name="Gerrin W."/>
            <person name="Kust A."/>
            <person name="Washington J.W."/>
            <person name="Wagner C."/>
            <person name="Geier B."/>
            <person name="Liebeke M."/>
            <person name="Enke H."/>
            <person name="Niedermeyer T.H.J."/>
            <person name="Wilde S.B."/>
        </authorList>
    </citation>
    <scope>NUCLEOTIDE SEQUENCE [LARGE SCALE GENOMIC DNA]</scope>
    <source>
        <strain evidence="5">Thurmond2011</strain>
    </source>
</reference>
<dbReference type="Proteomes" id="UP000667802">
    <property type="component" value="Unassembled WGS sequence"/>
</dbReference>
<evidence type="ECO:0000256" key="1">
    <source>
        <dbReference type="ARBA" id="ARBA00022801"/>
    </source>
</evidence>
<dbReference type="GO" id="GO:0006508">
    <property type="term" value="P:proteolysis"/>
    <property type="evidence" value="ECO:0007669"/>
    <property type="project" value="InterPro"/>
</dbReference>
<dbReference type="PANTHER" id="PTHR42776">
    <property type="entry name" value="SERINE PEPTIDASE S9 FAMILY MEMBER"/>
    <property type="match status" value="1"/>
</dbReference>
<dbReference type="EMBL" id="JAALHA020000001">
    <property type="protein sequence ID" value="MDR9893210.1"/>
    <property type="molecule type" value="Genomic_DNA"/>
</dbReference>
<dbReference type="Pfam" id="PF07676">
    <property type="entry name" value="PD40"/>
    <property type="match status" value="3"/>
</dbReference>
<accession>A0AAP5M5I9</accession>
<dbReference type="SUPFAM" id="SSF82171">
    <property type="entry name" value="DPP6 N-terminal domain-like"/>
    <property type="match status" value="1"/>
</dbReference>
<dbReference type="RefSeq" id="WP_208353244.1">
    <property type="nucleotide sequence ID" value="NZ_JAALHA020000001.1"/>
</dbReference>
<organism evidence="4 5">
    <name type="scientific">Aetokthonos hydrillicola Thurmond2011</name>
    <dbReference type="NCBI Taxonomy" id="2712845"/>
    <lineage>
        <taxon>Bacteria</taxon>
        <taxon>Bacillati</taxon>
        <taxon>Cyanobacteriota</taxon>
        <taxon>Cyanophyceae</taxon>
        <taxon>Nostocales</taxon>
        <taxon>Hapalosiphonaceae</taxon>
        <taxon>Aetokthonos</taxon>
    </lineage>
</organism>
<feature type="domain" description="Peptidase S9 prolyl oligopeptidase catalytic" evidence="3">
    <location>
        <begin position="471"/>
        <end position="676"/>
    </location>
</feature>
<dbReference type="InterPro" id="IPR001375">
    <property type="entry name" value="Peptidase_S9_cat"/>
</dbReference>
<evidence type="ECO:0000313" key="4">
    <source>
        <dbReference type="EMBL" id="MDR9893210.1"/>
    </source>
</evidence>
<keyword evidence="5" id="KW-1185">Reference proteome</keyword>
<keyword evidence="1" id="KW-0378">Hydrolase</keyword>
<keyword evidence="2" id="KW-0645">Protease</keyword>
<dbReference type="PANTHER" id="PTHR42776:SF27">
    <property type="entry name" value="DIPEPTIDYL PEPTIDASE FAMILY MEMBER 6"/>
    <property type="match status" value="1"/>
</dbReference>
<dbReference type="Pfam" id="PF00326">
    <property type="entry name" value="Peptidase_S9"/>
    <property type="match status" value="1"/>
</dbReference>
<sequence length="678" mass="75504">MSNHDTQNITKLRKLPLLCGVIVALLSSNIPQVQALEKRLLTLDDQFSVHKVSDPQISPDGKWIAHTVENVNVKNNTRDNDIYMSSWDGSQTLRLTTSKDSEYFPRFSPDGKYLAFLSSRQYEGGSNQIWLLNLAGGEAERISDFKGGVSDFVWSPDGKQLAVVAEDPDDKQESKTPPPIVIDRFQFKEDGSGYLGKKRDHIYLLNLANRKADILTQDDFNEYLPSWSPDSKKIAFVTKRGADFDRHNNWDVYVIEAKLGAKARQLTTFDGPDSDPSWNSRPVWSPDGKLIAYLQGGAQKLIEYAVHQLAVIPASGGSPRLLSPTIDRNIAKPRFTANGRSIVFLLEDDQVVHLAKVSVTGGKVQRLLSGRRNVSAFDLSRNEKIALLSSTPQEPNEVFALTNNHLRLLSHQNQDLLAKLKLGNTKEISFNSKDGTQIHGFIVTPPDFKPGKLYPTIVRIHGGPVGQYTNQFMFDLQIFAAHGYVVLAPNPRGSSGRGEAFSKAIYADWGNKDAQDILAAVDYAIAQGIADPSRLGIGGWSYGGILTNYTIAQDQRFKAAISGASTSNILAGYGTDAYVRDYEQELGVPWKNLNTWLRLSFPFLHADRIGTPTLFLCGEQDAEVPLLNSEQMYQALRSIGVDTQLIIYPGQSHGISNPSYMRDQLERYLAWYDKYLMQ</sequence>
<evidence type="ECO:0000313" key="5">
    <source>
        <dbReference type="Proteomes" id="UP000667802"/>
    </source>
</evidence>
<keyword evidence="2" id="KW-0720">Serine protease</keyword>
<dbReference type="InterPro" id="IPR011042">
    <property type="entry name" value="6-blade_b-propeller_TolB-like"/>
</dbReference>